<feature type="domain" description="Smf/DprA SLOG" evidence="2">
    <location>
        <begin position="81"/>
        <end position="288"/>
    </location>
</feature>
<comment type="similarity">
    <text evidence="1">Belongs to the DprA/Smf family.</text>
</comment>
<sequence length="370" mass="40743">MPNEKICQIALTLIPGVGNILIKQLVSYCGSAEAVFKSKKHLLSKIPGIGIVHANTIRNANTFDQAEQTLKNAENKGIAVYFYTEKNYPHNLKQIYNAPSVVYVKGQADLNREKIVGIVGTRNATSYGKEITASIISGLRRHKPLIVSGLAYGIDIHAHRQALKANLPTLGIMASGLDIIYPSHHKSTVNEMITQQGGLLSEYAVGVKLDPHNFPARNRIIAGISDVLIIVEAARQGGALITANIADTYNKDIFAVPGNITNQYSEGCNLLIRHHKANIFTQIADLEKHMGWDMPNAPKTGSDRFKNHELRCTDEELKIVEIIKLKSAGMLIDEISFKTQLPINRIANLLLQMEFKGIVKALPGKKFILI</sequence>
<evidence type="ECO:0000259" key="2">
    <source>
        <dbReference type="Pfam" id="PF02481"/>
    </source>
</evidence>
<organism evidence="3 4">
    <name type="scientific">Agaribacillus aureus</name>
    <dbReference type="NCBI Taxonomy" id="3051825"/>
    <lineage>
        <taxon>Bacteria</taxon>
        <taxon>Pseudomonadati</taxon>
        <taxon>Bacteroidota</taxon>
        <taxon>Cytophagia</taxon>
        <taxon>Cytophagales</taxon>
        <taxon>Splendidivirgaceae</taxon>
        <taxon>Agaribacillus</taxon>
    </lineage>
</organism>
<dbReference type="Pfam" id="PF02481">
    <property type="entry name" value="DNA_processg_A"/>
    <property type="match status" value="1"/>
</dbReference>
<keyword evidence="4" id="KW-1185">Reference proteome</keyword>
<proteinExistence type="inferred from homology"/>
<evidence type="ECO:0000313" key="4">
    <source>
        <dbReference type="Proteomes" id="UP001172083"/>
    </source>
</evidence>
<dbReference type="Gene3D" id="3.40.50.450">
    <property type="match status" value="1"/>
</dbReference>
<dbReference type="Gene3D" id="1.10.10.10">
    <property type="entry name" value="Winged helix-like DNA-binding domain superfamily/Winged helix DNA-binding domain"/>
    <property type="match status" value="1"/>
</dbReference>
<dbReference type="RefSeq" id="WP_346759309.1">
    <property type="nucleotide sequence ID" value="NZ_JAUJEB010000004.1"/>
</dbReference>
<dbReference type="EMBL" id="JAUJEB010000004">
    <property type="protein sequence ID" value="MDN5213971.1"/>
    <property type="molecule type" value="Genomic_DNA"/>
</dbReference>
<dbReference type="PANTHER" id="PTHR43022">
    <property type="entry name" value="PROTEIN SMF"/>
    <property type="match status" value="1"/>
</dbReference>
<comment type="caution">
    <text evidence="3">The sequence shown here is derived from an EMBL/GenBank/DDBJ whole genome shotgun (WGS) entry which is preliminary data.</text>
</comment>
<dbReference type="PANTHER" id="PTHR43022:SF1">
    <property type="entry name" value="PROTEIN SMF"/>
    <property type="match status" value="1"/>
</dbReference>
<dbReference type="InterPro" id="IPR036388">
    <property type="entry name" value="WH-like_DNA-bd_sf"/>
</dbReference>
<dbReference type="InterPro" id="IPR003488">
    <property type="entry name" value="DprA"/>
</dbReference>
<protein>
    <submittedName>
        <fullName evidence="3">DNA-processing protein DprA</fullName>
    </submittedName>
</protein>
<accession>A0ABT8LA61</accession>
<dbReference type="SUPFAM" id="SSF102405">
    <property type="entry name" value="MCP/YpsA-like"/>
    <property type="match status" value="1"/>
</dbReference>
<dbReference type="InterPro" id="IPR057666">
    <property type="entry name" value="DrpA_SLOG"/>
</dbReference>
<evidence type="ECO:0000256" key="1">
    <source>
        <dbReference type="ARBA" id="ARBA00006525"/>
    </source>
</evidence>
<evidence type="ECO:0000313" key="3">
    <source>
        <dbReference type="EMBL" id="MDN5213971.1"/>
    </source>
</evidence>
<dbReference type="SUPFAM" id="SSF47781">
    <property type="entry name" value="RuvA domain 2-like"/>
    <property type="match status" value="1"/>
</dbReference>
<gene>
    <name evidence="3" type="primary">dprA</name>
    <name evidence="3" type="ORF">QQ020_17985</name>
</gene>
<dbReference type="Proteomes" id="UP001172083">
    <property type="component" value="Unassembled WGS sequence"/>
</dbReference>
<dbReference type="InterPro" id="IPR010994">
    <property type="entry name" value="RuvA_2-like"/>
</dbReference>
<dbReference type="NCBIfam" id="TIGR00732">
    <property type="entry name" value="dprA"/>
    <property type="match status" value="1"/>
</dbReference>
<reference evidence="3" key="1">
    <citation type="submission" date="2023-06" db="EMBL/GenBank/DDBJ databases">
        <title>Genomic of Agaribacillus aureum.</title>
        <authorList>
            <person name="Wang G."/>
        </authorList>
    </citation>
    <scope>NUCLEOTIDE SEQUENCE</scope>
    <source>
        <strain evidence="3">BMA12</strain>
    </source>
</reference>
<name>A0ABT8LA61_9BACT</name>